<comment type="caution">
    <text evidence="1">The sequence shown here is derived from an EMBL/GenBank/DDBJ whole genome shotgun (WGS) entry which is preliminary data.</text>
</comment>
<protein>
    <submittedName>
        <fullName evidence="1">PAAR domain-containing protein</fullName>
    </submittedName>
</protein>
<accession>A0A853JC57</accession>
<keyword evidence="2" id="KW-1185">Reference proteome</keyword>
<evidence type="ECO:0000313" key="2">
    <source>
        <dbReference type="Proteomes" id="UP000578091"/>
    </source>
</evidence>
<dbReference type="Gene3D" id="2.60.200.60">
    <property type="match status" value="1"/>
</dbReference>
<sequence>MGQPWITQGCGTSHGGTVVTSTPFTDIDGVGVARKGDMVVCPQCKGAYPIVEGDETLLIDGAPVAYQGCKTLCGATLFARQATVTTEKGPAAPAGASGGAVSALLAKGVMAAVQRLDTGDGYFTGRFRLLDAEGAPLAHKAVRVTVAGEPVEGETDADGYTEWIEREAAQTLSFELLEEADRDG</sequence>
<proteinExistence type="predicted"/>
<dbReference type="Proteomes" id="UP000578091">
    <property type="component" value="Unassembled WGS sequence"/>
</dbReference>
<dbReference type="RefSeq" id="WP_180678619.1">
    <property type="nucleotide sequence ID" value="NZ_JACCKA010000062.1"/>
</dbReference>
<reference evidence="1 2" key="1">
    <citation type="submission" date="2020-07" db="EMBL/GenBank/DDBJ databases">
        <title>Luteimonas sp. SJ-92.</title>
        <authorList>
            <person name="Huang X.-X."/>
            <person name="Xu L."/>
            <person name="Sun J.-Q."/>
        </authorList>
    </citation>
    <scope>NUCLEOTIDE SEQUENCE [LARGE SCALE GENOMIC DNA]</scope>
    <source>
        <strain evidence="1 2">SJ-92</strain>
    </source>
</reference>
<dbReference type="InterPro" id="IPR008727">
    <property type="entry name" value="PAAR_motif"/>
</dbReference>
<gene>
    <name evidence="1" type="ORF">H0E84_10610</name>
</gene>
<organism evidence="1 2">
    <name type="scientific">Luteimonas salinisoli</name>
    <dbReference type="NCBI Taxonomy" id="2752307"/>
    <lineage>
        <taxon>Bacteria</taxon>
        <taxon>Pseudomonadati</taxon>
        <taxon>Pseudomonadota</taxon>
        <taxon>Gammaproteobacteria</taxon>
        <taxon>Lysobacterales</taxon>
        <taxon>Lysobacteraceae</taxon>
        <taxon>Luteimonas</taxon>
    </lineage>
</organism>
<dbReference type="AlphaFoldDB" id="A0A853JC57"/>
<name>A0A853JC57_9GAMM</name>
<dbReference type="Pfam" id="PF05488">
    <property type="entry name" value="PAAR_motif"/>
    <property type="match status" value="1"/>
</dbReference>
<dbReference type="CDD" id="cd14744">
    <property type="entry name" value="PAAR_CT_2"/>
    <property type="match status" value="1"/>
</dbReference>
<dbReference type="EMBL" id="JACCKA010000062">
    <property type="protein sequence ID" value="NZA26836.1"/>
    <property type="molecule type" value="Genomic_DNA"/>
</dbReference>
<evidence type="ECO:0000313" key="1">
    <source>
        <dbReference type="EMBL" id="NZA26836.1"/>
    </source>
</evidence>